<dbReference type="Proteomes" id="UP000183832">
    <property type="component" value="Unassembled WGS sequence"/>
</dbReference>
<evidence type="ECO:0000313" key="2">
    <source>
        <dbReference type="EMBL" id="CRK95626.1"/>
    </source>
</evidence>
<dbReference type="EMBL" id="CVRI01000042">
    <property type="protein sequence ID" value="CRK95626.1"/>
    <property type="molecule type" value="Genomic_DNA"/>
</dbReference>
<feature type="compositionally biased region" description="Polar residues" evidence="1">
    <location>
        <begin position="493"/>
        <end position="505"/>
    </location>
</feature>
<dbReference type="OrthoDB" id="8020139at2759"/>
<reference evidence="2 3" key="1">
    <citation type="submission" date="2015-04" db="EMBL/GenBank/DDBJ databases">
        <authorList>
            <person name="Syromyatnikov M.Y."/>
            <person name="Popov V.N."/>
        </authorList>
    </citation>
    <scope>NUCLEOTIDE SEQUENCE [LARGE SCALE GENOMIC DNA]</scope>
</reference>
<dbReference type="AlphaFoldDB" id="A0A1J1I799"/>
<protein>
    <submittedName>
        <fullName evidence="2">CLUMA_CG009084, isoform A</fullName>
    </submittedName>
</protein>
<feature type="compositionally biased region" description="Polar residues" evidence="1">
    <location>
        <begin position="639"/>
        <end position="650"/>
    </location>
</feature>
<gene>
    <name evidence="2" type="ORF">CLUMA_CG009084</name>
</gene>
<evidence type="ECO:0000313" key="3">
    <source>
        <dbReference type="Proteomes" id="UP000183832"/>
    </source>
</evidence>
<feature type="region of interest" description="Disordered" evidence="1">
    <location>
        <begin position="435"/>
        <end position="466"/>
    </location>
</feature>
<name>A0A1J1I799_9DIPT</name>
<proteinExistence type="predicted"/>
<feature type="region of interest" description="Disordered" evidence="1">
    <location>
        <begin position="381"/>
        <end position="413"/>
    </location>
</feature>
<dbReference type="STRING" id="568069.A0A1J1I799"/>
<organism evidence="2 3">
    <name type="scientific">Clunio marinus</name>
    <dbReference type="NCBI Taxonomy" id="568069"/>
    <lineage>
        <taxon>Eukaryota</taxon>
        <taxon>Metazoa</taxon>
        <taxon>Ecdysozoa</taxon>
        <taxon>Arthropoda</taxon>
        <taxon>Hexapoda</taxon>
        <taxon>Insecta</taxon>
        <taxon>Pterygota</taxon>
        <taxon>Neoptera</taxon>
        <taxon>Endopterygota</taxon>
        <taxon>Diptera</taxon>
        <taxon>Nematocera</taxon>
        <taxon>Chironomoidea</taxon>
        <taxon>Chironomidae</taxon>
        <taxon>Clunio</taxon>
    </lineage>
</organism>
<evidence type="ECO:0000256" key="1">
    <source>
        <dbReference type="SAM" id="MobiDB-lite"/>
    </source>
</evidence>
<feature type="region of interest" description="Disordered" evidence="1">
    <location>
        <begin position="486"/>
        <end position="540"/>
    </location>
</feature>
<feature type="compositionally biased region" description="Basic and acidic residues" evidence="1">
    <location>
        <begin position="388"/>
        <end position="405"/>
    </location>
</feature>
<feature type="compositionally biased region" description="Polar residues" evidence="1">
    <location>
        <begin position="557"/>
        <end position="568"/>
    </location>
</feature>
<feature type="region of interest" description="Disordered" evidence="1">
    <location>
        <begin position="639"/>
        <end position="759"/>
    </location>
</feature>
<sequence>MDLSLVDLKAMDDSFILTKSEAMDDEVTQIIKKWNLSAKKENSENINRKDAFDSRTFTRPKKNLFNQQQRSIPHGNETDDYSIESGIASINLKVGGAMSSFNPRLVQRTWLSDVSPPSSISTSISMQNNDNMLNSLITSSDFSNVSFLLNTSDDNDATYKANPTVLAEKPDSAANVTRNLINFTFDVDKTMPLGATFTQVDTETPIKEFGIENGDFYCPPENFGNNLTFDAHENSNERALDQFNETVIQSTPVLPIENENEHFKKNFELTVSPINSLRDDFKNDDGESVALRKLKSRKLIDDITIEDYRISIEDQCEFLLNEETIKLSSRVYGDSMESSELKSTLQKSADSNEKDFDRMLESFSVKKSMESEKLLQSIKQRHSQINFEKQREEKQKRDGENDNKIQYESMNQKSQRLLQRSRLYDDVNVELQKQSQEIFDTDGAKTSTKEQTEPEENESVDTNNRDRFKTIKLNKKLQSGMVVVDTEEPIQPIESNVENSTSPGSNKERRNQLNQQTQDKKELKKPAPPSKLSKFGFGFTRPTYKSQNELQLTLKASSTDSLDNNQPKVYNHKVPNLKSPMGVKSKSIHNLMYNGGSNQNGSRLGSNSNLKLTTTTKSQSNLKFPRASSLVRQMADNGIQSSSNTFSNAQMRPPPNRKGIVRPSSGYYGNTFNSKRFDSDESGCSLSSSSASSRNSVHLSGDQYQQQNYQKPINSSEELSTKSSVTGTIPKPTGLRPPSSLRMPQARSGLPRPAGIMKR</sequence>
<feature type="region of interest" description="Disordered" evidence="1">
    <location>
        <begin position="557"/>
        <end position="581"/>
    </location>
</feature>
<keyword evidence="3" id="KW-1185">Reference proteome</keyword>
<feature type="compositionally biased region" description="Polar residues" evidence="1">
    <location>
        <begin position="702"/>
        <end position="727"/>
    </location>
</feature>
<accession>A0A1J1I799</accession>
<feature type="compositionally biased region" description="Low complexity" evidence="1">
    <location>
        <begin position="682"/>
        <end position="700"/>
    </location>
</feature>